<comment type="caution">
    <text evidence="2">The sequence shown here is derived from an EMBL/GenBank/DDBJ whole genome shotgun (WGS) entry which is preliminary data.</text>
</comment>
<dbReference type="Gene3D" id="3.30.70.2660">
    <property type="match status" value="1"/>
</dbReference>
<dbReference type="GO" id="GO:0003723">
    <property type="term" value="F:RNA binding"/>
    <property type="evidence" value="ECO:0007669"/>
    <property type="project" value="InterPro"/>
</dbReference>
<gene>
    <name evidence="2" type="ORF">BSZ40_08665</name>
</gene>
<proteinExistence type="predicted"/>
<dbReference type="RefSeq" id="WP_073825324.1">
    <property type="nucleotide sequence ID" value="NZ_MQVS01000009.1"/>
</dbReference>
<reference evidence="3" key="1">
    <citation type="submission" date="2016-12" db="EMBL/GenBank/DDBJ databases">
        <authorList>
            <person name="Meng X."/>
        </authorList>
    </citation>
    <scope>NUCLEOTIDE SEQUENCE [LARGE SCALE GENOMIC DNA]</scope>
    <source>
        <strain evidence="3">DSM 20732</strain>
    </source>
</reference>
<evidence type="ECO:0000313" key="2">
    <source>
        <dbReference type="EMBL" id="OKL51150.1"/>
    </source>
</evidence>
<evidence type="ECO:0000313" key="3">
    <source>
        <dbReference type="Proteomes" id="UP000185612"/>
    </source>
</evidence>
<dbReference type="InParanoid" id="A0A1Q5PUQ9"/>
<sequence length="233" mass="25315">MSVLLLRLAAPLQAWGSDSLFRARHTRLAPSKSGIVGLLAGAQGRPRDADISDLAALRFGSRTDQPGRVLRDYHTSHVPGEKNTSLSERYYLEDAVFVVGLEGKRDQLEECAQALRTPKFPLFLGRRSCPPAAPLVVGIEESSLEEALTGCAWQAADWFQRASARDGYAATLELETDRAPGTAAVNDQPVSFSKVQRRFTTRFVSRSTCVLCEPQKLAHDPFSALEGGADVSG</sequence>
<dbReference type="GO" id="GO:0043571">
    <property type="term" value="P:maintenance of CRISPR repeat elements"/>
    <property type="evidence" value="ECO:0007669"/>
    <property type="project" value="InterPro"/>
</dbReference>
<accession>A0A1Q5PUQ9</accession>
<dbReference type="EMBL" id="MQVS01000009">
    <property type="protein sequence ID" value="OKL51150.1"/>
    <property type="molecule type" value="Genomic_DNA"/>
</dbReference>
<dbReference type="OrthoDB" id="3189549at2"/>
<dbReference type="GO" id="GO:0051607">
    <property type="term" value="P:defense response to virus"/>
    <property type="evidence" value="ECO:0007669"/>
    <property type="project" value="UniProtKB-KW"/>
</dbReference>
<keyword evidence="1" id="KW-0051">Antiviral defense</keyword>
<protein>
    <submittedName>
        <fullName evidence="2">Type I-E CRISPR-associated protein Cas5/CasD</fullName>
    </submittedName>
</protein>
<dbReference type="Proteomes" id="UP000185612">
    <property type="component" value="Unassembled WGS sequence"/>
</dbReference>
<keyword evidence="3" id="KW-1185">Reference proteome</keyword>
<organism evidence="2 3">
    <name type="scientific">Buchananella hordeovulneris</name>
    <dbReference type="NCBI Taxonomy" id="52770"/>
    <lineage>
        <taxon>Bacteria</taxon>
        <taxon>Bacillati</taxon>
        <taxon>Actinomycetota</taxon>
        <taxon>Actinomycetes</taxon>
        <taxon>Actinomycetales</taxon>
        <taxon>Actinomycetaceae</taxon>
        <taxon>Buchananella</taxon>
    </lineage>
</organism>
<dbReference type="AlphaFoldDB" id="A0A1Q5PUQ9"/>
<dbReference type="InterPro" id="IPR021124">
    <property type="entry name" value="CRISPR-assoc_prot_Cas5"/>
</dbReference>
<name>A0A1Q5PUQ9_9ACTO</name>
<dbReference type="NCBIfam" id="TIGR01868">
    <property type="entry name" value="casD_Cas5e"/>
    <property type="match status" value="1"/>
</dbReference>
<evidence type="ECO:0000256" key="1">
    <source>
        <dbReference type="ARBA" id="ARBA00023118"/>
    </source>
</evidence>
<dbReference type="STRING" id="52770.BSZ40_08665"/>
<dbReference type="CDD" id="cd09645">
    <property type="entry name" value="Cas5_I-E"/>
    <property type="match status" value="1"/>
</dbReference>
<dbReference type="Pfam" id="PF09704">
    <property type="entry name" value="Cas_Cas5d"/>
    <property type="match status" value="1"/>
</dbReference>
<dbReference type="InterPro" id="IPR013422">
    <property type="entry name" value="CRISPR-assoc_prot_Cas5_N"/>
</dbReference>
<dbReference type="InterPro" id="IPR010147">
    <property type="entry name" value="CRISPR-assoc_prot_CasD"/>
</dbReference>
<dbReference type="NCBIfam" id="TIGR02593">
    <property type="entry name" value="CRISPR_cas5"/>
    <property type="match status" value="1"/>
</dbReference>